<evidence type="ECO:0000313" key="2">
    <source>
        <dbReference type="Proteomes" id="UP000322667"/>
    </source>
</evidence>
<proteinExistence type="predicted"/>
<dbReference type="Proteomes" id="UP000322667">
    <property type="component" value="Chromosome A11"/>
</dbReference>
<gene>
    <name evidence="1" type="ORF">ES332_A11G302700v1</name>
</gene>
<keyword evidence="2" id="KW-1185">Reference proteome</keyword>
<dbReference type="EMBL" id="CM017620">
    <property type="protein sequence ID" value="TYI02941.1"/>
    <property type="molecule type" value="Genomic_DNA"/>
</dbReference>
<reference evidence="1 2" key="1">
    <citation type="submission" date="2019-07" db="EMBL/GenBank/DDBJ databases">
        <title>WGS assembly of Gossypium tomentosum.</title>
        <authorList>
            <person name="Chen Z.J."/>
            <person name="Sreedasyam A."/>
            <person name="Ando A."/>
            <person name="Song Q."/>
            <person name="De L."/>
            <person name="Hulse-Kemp A."/>
            <person name="Ding M."/>
            <person name="Ye W."/>
            <person name="Kirkbride R."/>
            <person name="Jenkins J."/>
            <person name="Plott C."/>
            <person name="Lovell J."/>
            <person name="Lin Y.-M."/>
            <person name="Vaughn R."/>
            <person name="Liu B."/>
            <person name="Li W."/>
            <person name="Simpson S."/>
            <person name="Scheffler B."/>
            <person name="Saski C."/>
            <person name="Grover C."/>
            <person name="Hu G."/>
            <person name="Conover J."/>
            <person name="Carlson J."/>
            <person name="Shu S."/>
            <person name="Boston L."/>
            <person name="Williams M."/>
            <person name="Peterson D."/>
            <person name="Mcgee K."/>
            <person name="Jones D."/>
            <person name="Wendel J."/>
            <person name="Stelly D."/>
            <person name="Grimwood J."/>
            <person name="Schmutz J."/>
        </authorList>
    </citation>
    <scope>NUCLEOTIDE SEQUENCE [LARGE SCALE GENOMIC DNA]</scope>
    <source>
        <strain evidence="1">7179.01</strain>
    </source>
</reference>
<protein>
    <submittedName>
        <fullName evidence="1">Uncharacterized protein</fullName>
    </submittedName>
</protein>
<evidence type="ECO:0000313" key="1">
    <source>
        <dbReference type="EMBL" id="TYI02941.1"/>
    </source>
</evidence>
<sequence length="145" mass="16332">MTDYRTCHCSPETLIFSQIIVPPKPQNFPKSNPFAVSLSLFDRQQAERLRDFILKSNPIEGYLWSTLLLPSSISLESEVKQHCILFCTEYAATKFYSPKSATLILPPVHRPYRTLSVSKQSSTQSISSTLDQGSNAPEAYHIGCF</sequence>
<name>A0A5D2NFQ5_GOSTO</name>
<dbReference type="AlphaFoldDB" id="A0A5D2NFQ5"/>
<accession>A0A5D2NFQ5</accession>
<organism evidence="1 2">
    <name type="scientific">Gossypium tomentosum</name>
    <name type="common">Hawaiian cotton</name>
    <name type="synonym">Gossypium sandvicense</name>
    <dbReference type="NCBI Taxonomy" id="34277"/>
    <lineage>
        <taxon>Eukaryota</taxon>
        <taxon>Viridiplantae</taxon>
        <taxon>Streptophyta</taxon>
        <taxon>Embryophyta</taxon>
        <taxon>Tracheophyta</taxon>
        <taxon>Spermatophyta</taxon>
        <taxon>Magnoliopsida</taxon>
        <taxon>eudicotyledons</taxon>
        <taxon>Gunneridae</taxon>
        <taxon>Pentapetalae</taxon>
        <taxon>rosids</taxon>
        <taxon>malvids</taxon>
        <taxon>Malvales</taxon>
        <taxon>Malvaceae</taxon>
        <taxon>Malvoideae</taxon>
        <taxon>Gossypium</taxon>
    </lineage>
</organism>